<evidence type="ECO:0000313" key="10">
    <source>
        <dbReference type="EMBL" id="MBE9640466.1"/>
    </source>
</evidence>
<comment type="caution">
    <text evidence="10">The sequence shown here is derived from an EMBL/GenBank/DDBJ whole genome shotgun (WGS) entry which is preliminary data.</text>
</comment>
<dbReference type="RefSeq" id="WP_194137737.1">
    <property type="nucleotide sequence ID" value="NZ_JADFFK010000034.1"/>
</dbReference>
<dbReference type="HAMAP" id="MF_00106">
    <property type="entry name" value="UxuA"/>
    <property type="match status" value="1"/>
</dbReference>
<comment type="pathway">
    <text evidence="3 9">Carbohydrate metabolism; pentose and glucuronate interconversion.</text>
</comment>
<evidence type="ECO:0000256" key="1">
    <source>
        <dbReference type="ARBA" id="ARBA00001794"/>
    </source>
</evidence>
<organism evidence="10 11">
    <name type="scientific">Salipiger mangrovisoli</name>
    <dbReference type="NCBI Taxonomy" id="2865933"/>
    <lineage>
        <taxon>Bacteria</taxon>
        <taxon>Pseudomonadati</taxon>
        <taxon>Pseudomonadota</taxon>
        <taxon>Alphaproteobacteria</taxon>
        <taxon>Rhodobacterales</taxon>
        <taxon>Roseobacteraceae</taxon>
        <taxon>Salipiger</taxon>
    </lineage>
</organism>
<dbReference type="InterPro" id="IPR004628">
    <property type="entry name" value="Man_deHydtase"/>
</dbReference>
<evidence type="ECO:0000256" key="9">
    <source>
        <dbReference type="HAMAP-Rule" id="MF_00106"/>
    </source>
</evidence>
<evidence type="ECO:0000256" key="5">
    <source>
        <dbReference type="ARBA" id="ARBA00012927"/>
    </source>
</evidence>
<name>A0ABR9XAI8_9RHOB</name>
<keyword evidence="11" id="KW-1185">Reference proteome</keyword>
<accession>A0ABR9XAI8</accession>
<evidence type="ECO:0000256" key="6">
    <source>
        <dbReference type="ARBA" id="ARBA00023004"/>
    </source>
</evidence>
<gene>
    <name evidence="9 10" type="primary">uxuA</name>
    <name evidence="10" type="ORF">IQ782_26795</name>
</gene>
<dbReference type="EMBL" id="JADFFK010000034">
    <property type="protein sequence ID" value="MBE9640466.1"/>
    <property type="molecule type" value="Genomic_DNA"/>
</dbReference>
<reference evidence="10 11" key="1">
    <citation type="journal article" date="2021" name="Int. J. Syst. Evol. Microbiol.">
        <title>Salipiger mangrovisoli sp. nov., isolated from mangrove soil and the proposal for the reclassification of Paraphaeobacter pallidus as Salipiger pallidus comb. nov.</title>
        <authorList>
            <person name="Du J."/>
            <person name="Liu Y."/>
            <person name="Pei T."/>
            <person name="Deng M.R."/>
            <person name="Zhu H."/>
        </authorList>
    </citation>
    <scope>NUCLEOTIDE SEQUENCE [LARGE SCALE GENOMIC DNA]</scope>
    <source>
        <strain evidence="10 11">6D45A</strain>
    </source>
</reference>
<dbReference type="PIRSF" id="PIRSF016049">
    <property type="entry name" value="Man_dehyd"/>
    <property type="match status" value="1"/>
</dbReference>
<proteinExistence type="inferred from homology"/>
<evidence type="ECO:0000256" key="4">
    <source>
        <dbReference type="ARBA" id="ARBA00007389"/>
    </source>
</evidence>
<dbReference type="PANTHER" id="PTHR30387">
    <property type="entry name" value="MANNONATE DEHYDRATASE"/>
    <property type="match status" value="1"/>
</dbReference>
<dbReference type="NCBIfam" id="NF003027">
    <property type="entry name" value="PRK03906.1"/>
    <property type="match status" value="1"/>
</dbReference>
<evidence type="ECO:0000313" key="11">
    <source>
        <dbReference type="Proteomes" id="UP000607796"/>
    </source>
</evidence>
<dbReference type="Pfam" id="PF03786">
    <property type="entry name" value="UxuA"/>
    <property type="match status" value="1"/>
</dbReference>
<dbReference type="PANTHER" id="PTHR30387:SF2">
    <property type="entry name" value="MANNONATE DEHYDRATASE"/>
    <property type="match status" value="1"/>
</dbReference>
<dbReference type="Gene3D" id="3.20.20.150">
    <property type="entry name" value="Divalent-metal-dependent TIM barrel enzymes"/>
    <property type="match status" value="1"/>
</dbReference>
<comment type="function">
    <text evidence="2 9">Catalyzes the dehydration of D-mannonate.</text>
</comment>
<keyword evidence="6 9" id="KW-0408">Iron</keyword>
<protein>
    <recommendedName>
        <fullName evidence="5 9">Mannonate dehydratase</fullName>
        <ecNumber evidence="5 9">4.2.1.8</ecNumber>
    </recommendedName>
    <alternativeName>
        <fullName evidence="9">D-mannonate hydro-lyase</fullName>
    </alternativeName>
</protein>
<evidence type="ECO:0000256" key="7">
    <source>
        <dbReference type="ARBA" id="ARBA00023211"/>
    </source>
</evidence>
<dbReference type="InterPro" id="IPR036237">
    <property type="entry name" value="Xyl_isomerase-like_sf"/>
</dbReference>
<comment type="similarity">
    <text evidence="4 9">Belongs to the mannonate dehydratase family.</text>
</comment>
<dbReference type="Proteomes" id="UP000607796">
    <property type="component" value="Unassembled WGS sequence"/>
</dbReference>
<keyword evidence="8 9" id="KW-0456">Lyase</keyword>
<dbReference type="NCBIfam" id="TIGR00695">
    <property type="entry name" value="uxuA"/>
    <property type="match status" value="1"/>
</dbReference>
<comment type="catalytic activity">
    <reaction evidence="1 9">
        <text>D-mannonate = 2-dehydro-3-deoxy-D-gluconate + H2O</text>
        <dbReference type="Rhea" id="RHEA:20097"/>
        <dbReference type="ChEBI" id="CHEBI:15377"/>
        <dbReference type="ChEBI" id="CHEBI:17767"/>
        <dbReference type="ChEBI" id="CHEBI:57990"/>
        <dbReference type="EC" id="4.2.1.8"/>
    </reaction>
</comment>
<dbReference type="SUPFAM" id="SSF51658">
    <property type="entry name" value="Xylose isomerase-like"/>
    <property type="match status" value="1"/>
</dbReference>
<evidence type="ECO:0000256" key="8">
    <source>
        <dbReference type="ARBA" id="ARBA00023239"/>
    </source>
</evidence>
<keyword evidence="7 9" id="KW-0464">Manganese</keyword>
<evidence type="ECO:0000256" key="3">
    <source>
        <dbReference type="ARBA" id="ARBA00004892"/>
    </source>
</evidence>
<sequence>MIETMRWFGPDDPVTLSNIRQAGATGIVTALHDVPLEKAWTSEQVKARKAKIRDAGLEWDVVESIPVAEEIKATGAQAEKAIETWIESLRAVAEAGIPTVCYNFSIGVDWVRTDTEFSLANGVQALRFDATVFAAFELFIMKRPGAEGSYDQRRIEAAEKHFAAMTDEDKSKLTNAITAGLPGSMIGALGLDRFRAKIAEYEGLSNADIRRNLIEFQSIVVPEAERLGVNLAIHPNDPPKNLFGLPLAASTPEDFNAMFEANPARCNGLTWCLGSLSVGDPDDALRIGRDHADRIHFAHLRVVEKDDADPESFMEAEHLGGSVSLVAALDILRREEMRRLATGTPRPIPFRPDHGHRLADDLTRAGNPGYSFYGRLKGLAELRGALAGLRYADREAAVS</sequence>
<dbReference type="GO" id="GO:0008927">
    <property type="term" value="F:mannonate dehydratase activity"/>
    <property type="evidence" value="ECO:0007669"/>
    <property type="project" value="UniProtKB-EC"/>
</dbReference>
<comment type="cofactor">
    <cofactor evidence="9">
        <name>Fe(2+)</name>
        <dbReference type="ChEBI" id="CHEBI:29033"/>
    </cofactor>
    <cofactor evidence="9">
        <name>Mn(2+)</name>
        <dbReference type="ChEBI" id="CHEBI:29035"/>
    </cofactor>
</comment>
<dbReference type="EC" id="4.2.1.8" evidence="5 9"/>
<evidence type="ECO:0000256" key="2">
    <source>
        <dbReference type="ARBA" id="ARBA00002713"/>
    </source>
</evidence>